<keyword evidence="3" id="KW-1185">Reference proteome</keyword>
<proteinExistence type="predicted"/>
<dbReference type="OrthoDB" id="2570975at2759"/>
<dbReference type="OMA" id="ENIDACH"/>
<sequence>MSFGPTSAPLLPPHNIDLHDRRAYRDMNMPRSFSPSPSPPSDQNEFSKTRGKPTLTPRRPKSHRNAGDIQVSPAYAKGRKPSVTFTGTPTRPTHEHTLPSPETTPPPTRACRRIELPWKLIRPEVSPVLSETLAVMDRGLKGVPVEFVVHKLQTIGPELLASLGNVVPPSSIFPSINTAALPSELELHIRDRSQPLEAIPTHLLCVFNPHAGKASKGHLFPAHSLVLASQCSKFPQVGPATRIVDHERGTTRLPVVPLPVPHPASFGFLNAYLYTRRIDKVLATLIPLPTQTLAGISAGMANQPVCGAIPQLSAAMARTFTMLALLDRAGVIHGMWSNCKALGVDDERLWKVLELAWDIVVAAISDTLPSHSYFAFKPHNLIFAFGPVSSHPRQHVFVTFPPPAQSFHTSPHYRSPVARKSGALMHVGLSS</sequence>
<dbReference type="Proteomes" id="UP000011668">
    <property type="component" value="Unassembled WGS sequence"/>
</dbReference>
<reference evidence="2 3" key="1">
    <citation type="journal article" date="2013" name="Nat. Commun.">
        <title>The evolution and pathogenic mechanisms of the rice sheath blight pathogen.</title>
        <authorList>
            <person name="Zheng A."/>
            <person name="Lin R."/>
            <person name="Xu L."/>
            <person name="Qin P."/>
            <person name="Tang C."/>
            <person name="Ai P."/>
            <person name="Zhang D."/>
            <person name="Liu Y."/>
            <person name="Sun Z."/>
            <person name="Feng H."/>
            <person name="Wang Y."/>
            <person name="Chen Y."/>
            <person name="Liang X."/>
            <person name="Fu R."/>
            <person name="Li Q."/>
            <person name="Zhang J."/>
            <person name="Yu X."/>
            <person name="Xie Z."/>
            <person name="Ding L."/>
            <person name="Guan P."/>
            <person name="Tang J."/>
            <person name="Liang Y."/>
            <person name="Wang S."/>
            <person name="Deng Q."/>
            <person name="Li S."/>
            <person name="Zhu J."/>
            <person name="Wang L."/>
            <person name="Liu H."/>
            <person name="Li P."/>
        </authorList>
    </citation>
    <scope>NUCLEOTIDE SEQUENCE [LARGE SCALE GENOMIC DNA]</scope>
    <source>
        <strain evidence="3">AG-1 IA</strain>
    </source>
</reference>
<organism evidence="2 3">
    <name type="scientific">Thanatephorus cucumeris (strain AG1-IA)</name>
    <name type="common">Rice sheath blight fungus</name>
    <name type="synonym">Rhizoctonia solani</name>
    <dbReference type="NCBI Taxonomy" id="983506"/>
    <lineage>
        <taxon>Eukaryota</taxon>
        <taxon>Fungi</taxon>
        <taxon>Dikarya</taxon>
        <taxon>Basidiomycota</taxon>
        <taxon>Agaricomycotina</taxon>
        <taxon>Agaricomycetes</taxon>
        <taxon>Cantharellales</taxon>
        <taxon>Ceratobasidiaceae</taxon>
        <taxon>Rhizoctonia</taxon>
        <taxon>Rhizoctonia solani AG-1</taxon>
    </lineage>
</organism>
<dbReference type="AlphaFoldDB" id="L8X593"/>
<protein>
    <submittedName>
        <fullName evidence="2">Uncharacterized protein</fullName>
    </submittedName>
</protein>
<gene>
    <name evidence="2" type="ORF">AG1IA_02197</name>
</gene>
<accession>L8X593</accession>
<dbReference type="HOGENOM" id="CLU_059618_0_0_1"/>
<feature type="region of interest" description="Disordered" evidence="1">
    <location>
        <begin position="1"/>
        <end position="109"/>
    </location>
</feature>
<dbReference type="EMBL" id="AFRT01000484">
    <property type="protein sequence ID" value="ELU43779.1"/>
    <property type="molecule type" value="Genomic_DNA"/>
</dbReference>
<feature type="compositionally biased region" description="Basic and acidic residues" evidence="1">
    <location>
        <begin position="16"/>
        <end position="25"/>
    </location>
</feature>
<comment type="caution">
    <text evidence="2">The sequence shown here is derived from an EMBL/GenBank/DDBJ whole genome shotgun (WGS) entry which is preliminary data.</text>
</comment>
<evidence type="ECO:0000256" key="1">
    <source>
        <dbReference type="SAM" id="MobiDB-lite"/>
    </source>
</evidence>
<evidence type="ECO:0000313" key="2">
    <source>
        <dbReference type="EMBL" id="ELU43779.1"/>
    </source>
</evidence>
<name>L8X593_THACA</name>
<evidence type="ECO:0000313" key="3">
    <source>
        <dbReference type="Proteomes" id="UP000011668"/>
    </source>
</evidence>